<dbReference type="EMBL" id="JBJKFK010003772">
    <property type="protein sequence ID" value="KAL3309571.1"/>
    <property type="molecule type" value="Genomic_DNA"/>
</dbReference>
<gene>
    <name evidence="4" type="ORF">Ciccas_011882</name>
</gene>
<feature type="chain" id="PRO_5044869487" evidence="3">
    <location>
        <begin position="19"/>
        <end position="461"/>
    </location>
</feature>
<keyword evidence="5" id="KW-1185">Reference proteome</keyword>
<accession>A0ABD2PPZ9</accession>
<feature type="coiled-coil region" evidence="1">
    <location>
        <begin position="171"/>
        <end position="198"/>
    </location>
</feature>
<evidence type="ECO:0000256" key="3">
    <source>
        <dbReference type="SAM" id="SignalP"/>
    </source>
</evidence>
<evidence type="ECO:0000313" key="5">
    <source>
        <dbReference type="Proteomes" id="UP001626550"/>
    </source>
</evidence>
<keyword evidence="1" id="KW-0175">Coiled coil</keyword>
<feature type="signal peptide" evidence="3">
    <location>
        <begin position="1"/>
        <end position="18"/>
    </location>
</feature>
<comment type="caution">
    <text evidence="4">The sequence shown here is derived from an EMBL/GenBank/DDBJ whole genome shotgun (WGS) entry which is preliminary data.</text>
</comment>
<dbReference type="Proteomes" id="UP001626550">
    <property type="component" value="Unassembled WGS sequence"/>
</dbReference>
<evidence type="ECO:0000256" key="1">
    <source>
        <dbReference type="SAM" id="Coils"/>
    </source>
</evidence>
<organism evidence="4 5">
    <name type="scientific">Cichlidogyrus casuarinus</name>
    <dbReference type="NCBI Taxonomy" id="1844966"/>
    <lineage>
        <taxon>Eukaryota</taxon>
        <taxon>Metazoa</taxon>
        <taxon>Spiralia</taxon>
        <taxon>Lophotrochozoa</taxon>
        <taxon>Platyhelminthes</taxon>
        <taxon>Monogenea</taxon>
        <taxon>Monopisthocotylea</taxon>
        <taxon>Dactylogyridea</taxon>
        <taxon>Ancyrocephalidae</taxon>
        <taxon>Cichlidogyrus</taxon>
    </lineage>
</organism>
<protein>
    <submittedName>
        <fullName evidence="4">Uncharacterized protein</fullName>
    </submittedName>
</protein>
<dbReference type="AlphaFoldDB" id="A0ABD2PPZ9"/>
<evidence type="ECO:0000313" key="4">
    <source>
        <dbReference type="EMBL" id="KAL3309571.1"/>
    </source>
</evidence>
<keyword evidence="2" id="KW-0472">Membrane</keyword>
<feature type="transmembrane region" description="Helical" evidence="2">
    <location>
        <begin position="207"/>
        <end position="232"/>
    </location>
</feature>
<reference evidence="4 5" key="1">
    <citation type="submission" date="2024-11" db="EMBL/GenBank/DDBJ databases">
        <title>Adaptive evolution of stress response genes in parasites aligns with host niche diversity.</title>
        <authorList>
            <person name="Hahn C."/>
            <person name="Resl P."/>
        </authorList>
    </citation>
    <scope>NUCLEOTIDE SEQUENCE [LARGE SCALE GENOMIC DNA]</scope>
    <source>
        <strain evidence="4">EGGRZ-B1_66</strain>
        <tissue evidence="4">Body</tissue>
    </source>
</reference>
<keyword evidence="2" id="KW-1133">Transmembrane helix</keyword>
<evidence type="ECO:0000256" key="2">
    <source>
        <dbReference type="SAM" id="Phobius"/>
    </source>
</evidence>
<keyword evidence="3" id="KW-0732">Signal</keyword>
<keyword evidence="2" id="KW-0812">Transmembrane</keyword>
<proteinExistence type="predicted"/>
<sequence>MFYVLVLLPLIRLISVGAQVTPIKPGDPYKLEGSTFSVDLDSNCLVDMAWLMPPQHLSMSYHGHESACHRVSLGNRTSKANATANMVDMASLDQLVANQQFMSKHINSLRSFFLKDRVGDYAVMVLLKGALDLKPIEFNLVDLKTDPPMKPQNILCARKHCLKTVQEQEVKAGLEKRLQQEKDTLQLVRGELVQADNRNRELVVQMVVYQVVCAVTAFLVVTLTFTALALCVKMRRRAMLKKRKYLGSFNSYGDYIPNSPNRYHLNGGKVDLTPASPFIALASDTHEATSLNNVVMTNSNLNETSRANAAYISYPISECNYGTATDGSMVTLMPVYGRQSLGGVYRNYLPGISHSSQIENKLNLSRTGSLTRDCSSFEHRFYMPSASSTQSPCETPQFGNLLMNPVQQHAASSSFAVMNKTQCSAASSDAFLKNSVFDSVKRHYPSNQVMAPPSPMKSTQD</sequence>
<name>A0ABD2PPZ9_9PLAT</name>